<feature type="region of interest" description="Disordered" evidence="6">
    <location>
        <begin position="844"/>
        <end position="874"/>
    </location>
</feature>
<dbReference type="AlphaFoldDB" id="A0A4R6DI73"/>
<comment type="function">
    <text evidence="5">ATP-dependent carboxylate-amine ligase which exhibits weak glutamate--cysteine ligase activity.</text>
</comment>
<gene>
    <name evidence="8" type="ORF">EDF64_105132</name>
</gene>
<evidence type="ECO:0000313" key="9">
    <source>
        <dbReference type="Proteomes" id="UP000295764"/>
    </source>
</evidence>
<dbReference type="SUPFAM" id="SSF56059">
    <property type="entry name" value="Glutathione synthetase ATP-binding domain-like"/>
    <property type="match status" value="1"/>
</dbReference>
<dbReference type="GO" id="GO:0042398">
    <property type="term" value="P:modified amino acid biosynthetic process"/>
    <property type="evidence" value="ECO:0007669"/>
    <property type="project" value="InterPro"/>
</dbReference>
<dbReference type="PANTHER" id="PTHR34595:SF7">
    <property type="entry name" value="SLL1039 PROTEIN"/>
    <property type="match status" value="1"/>
</dbReference>
<sequence>MSAELTLGAEEELHLIDLESGRLSAKAPRLLPRLPAHRFGAELQRTTIETNTPVVRTLDDLRRVIVDLRSELSAAIAPAGVTIAAVGTAPRSEYADFELTSGGRYGRMQEQYRMLVDEQLICGLQVHVGVSDRDLAVQIAQRVAPVLPVLLALSASSPFWNGQDTGYASFRSIIWQRWPSAGSFGRVESAAEYDKVLDDLIASGVIADKKMAYFDVRPSSHAPTLELRVCDATPVVDDAVLIAGLFRAAVRKAEVAVEAGTEWHPRSEPLHRAAMWQAARSGLSGELLGLGQHPERLPAEIAVRQLVSRLRPELEELGDWGTVSALLEDTLARGNSTDRQRTAYAERGDLDDVVAQVVEDTAGTPSGRDEHPIVAIPAYRVRAGDEAVGPGARPRPAFRELATFFRGWDAEATIDRCAVRDVWTREHEVGFVVDGGVQVFGCDLVPRTVSAYEWAQLEAGLAQRARAIELFLRDAYGQRRIVADGAMDADDFVGANGWDPDAARLPETAVRAPVMGFDLVRNEFGGWRVLEDNVRSPSGVAYGLALREMMDEVVPDAPRPARLRDPHTVLDRLRETLRTDATAVTGNPDPILALVSDGPAAGAWYEHRRLSDGAGMRLLSESDLDVRDGRVVEAATGDVLDALYLRVDRDASALSNETTPDLGARILDAAEAGTVYLANAPGNALVDDKAMYVNVPDLIWYYLDEKPLLESVPTYRTSIEGERLSVLDRVGELVTKPVDGEGGRDVLIGPSASAPEVAERRREIAANPAGWVGQEVVQLSSHPTIGPAGLDPRHVDLRAFVYVTGTGPDDTHLADVALTRVAPEGSMVVNSSRGGGAKDTWIVGPEPGTGAGAGTGTGPGTGTGTGTGTTEGDS</sequence>
<dbReference type="OrthoDB" id="9803842at2"/>
<protein>
    <recommendedName>
        <fullName evidence="5">Putative glutamate--cysteine ligase 2</fullName>
        <ecNumber evidence="5">6.3.2.2</ecNumber>
    </recommendedName>
    <alternativeName>
        <fullName evidence="5">Gamma-glutamylcysteine synthetase 2</fullName>
        <shortName evidence="5">GCS 2</shortName>
        <shortName evidence="5">Gamma-GCS 2</shortName>
    </alternativeName>
</protein>
<dbReference type="EC" id="6.3.2.2" evidence="5"/>
<dbReference type="Pfam" id="PF14403">
    <property type="entry name" value="CP_ATPgrasp_2"/>
    <property type="match status" value="1"/>
</dbReference>
<dbReference type="GO" id="GO:0004357">
    <property type="term" value="F:glutamate-cysteine ligase activity"/>
    <property type="evidence" value="ECO:0007669"/>
    <property type="project" value="UniProtKB-EC"/>
</dbReference>
<dbReference type="Pfam" id="PF04107">
    <property type="entry name" value="GCS2"/>
    <property type="match status" value="1"/>
</dbReference>
<dbReference type="Gene3D" id="3.30.590.20">
    <property type="match status" value="1"/>
</dbReference>
<keyword evidence="2 5" id="KW-0547">Nucleotide-binding</keyword>
<dbReference type="RefSeq" id="WP_133519733.1">
    <property type="nucleotide sequence ID" value="NZ_SNVW01000005.1"/>
</dbReference>
<dbReference type="Gene3D" id="3.30.1490.270">
    <property type="match status" value="1"/>
</dbReference>
<evidence type="ECO:0000256" key="2">
    <source>
        <dbReference type="ARBA" id="ARBA00022741"/>
    </source>
</evidence>
<dbReference type="Gene3D" id="3.40.50.11290">
    <property type="match status" value="1"/>
</dbReference>
<dbReference type="Proteomes" id="UP000295764">
    <property type="component" value="Unassembled WGS sequence"/>
</dbReference>
<comment type="catalytic activity">
    <reaction evidence="4 5">
        <text>L-cysteine + L-glutamate + ATP = gamma-L-glutamyl-L-cysteine + ADP + phosphate + H(+)</text>
        <dbReference type="Rhea" id="RHEA:13285"/>
        <dbReference type="ChEBI" id="CHEBI:15378"/>
        <dbReference type="ChEBI" id="CHEBI:29985"/>
        <dbReference type="ChEBI" id="CHEBI:30616"/>
        <dbReference type="ChEBI" id="CHEBI:35235"/>
        <dbReference type="ChEBI" id="CHEBI:43474"/>
        <dbReference type="ChEBI" id="CHEBI:58173"/>
        <dbReference type="ChEBI" id="CHEBI:456216"/>
        <dbReference type="EC" id="6.3.2.2"/>
    </reaction>
</comment>
<comment type="caution">
    <text evidence="8">The sequence shown here is derived from an EMBL/GenBank/DDBJ whole genome shotgun (WGS) entry which is preliminary data.</text>
</comment>
<dbReference type="STRING" id="2035.RU06_12830"/>
<name>A0A4R6DI73_9MICO</name>
<dbReference type="InterPro" id="IPR014746">
    <property type="entry name" value="Gln_synth/guanido_kin_cat_dom"/>
</dbReference>
<dbReference type="InterPro" id="IPR025841">
    <property type="entry name" value="CP_ATPgrasp_2"/>
</dbReference>
<proteinExistence type="inferred from homology"/>
<evidence type="ECO:0000313" key="8">
    <source>
        <dbReference type="EMBL" id="TDN44300.1"/>
    </source>
</evidence>
<dbReference type="NCBIfam" id="NF010041">
    <property type="entry name" value="PRK13517.1-1"/>
    <property type="match status" value="1"/>
</dbReference>
<dbReference type="NCBIfam" id="TIGR02050">
    <property type="entry name" value="gshA_cyan_rel"/>
    <property type="match status" value="1"/>
</dbReference>
<evidence type="ECO:0000259" key="7">
    <source>
        <dbReference type="Pfam" id="PF14403"/>
    </source>
</evidence>
<dbReference type="HAMAP" id="MF_01609">
    <property type="entry name" value="Glu_cys_ligase_2"/>
    <property type="match status" value="1"/>
</dbReference>
<comment type="similarity">
    <text evidence="5">Belongs to the glutamate--cysteine ligase type 2 family. YbdK subfamily.</text>
</comment>
<keyword evidence="1 5" id="KW-0436">Ligase</keyword>
<organism evidence="8 9">
    <name type="scientific">Curtobacterium flaccumfaciens</name>
    <dbReference type="NCBI Taxonomy" id="2035"/>
    <lineage>
        <taxon>Bacteria</taxon>
        <taxon>Bacillati</taxon>
        <taxon>Actinomycetota</taxon>
        <taxon>Actinomycetes</taxon>
        <taxon>Micrococcales</taxon>
        <taxon>Microbacteriaceae</taxon>
        <taxon>Curtobacterium</taxon>
    </lineage>
</organism>
<dbReference type="GO" id="GO:0005524">
    <property type="term" value="F:ATP binding"/>
    <property type="evidence" value="ECO:0007669"/>
    <property type="project" value="UniProtKB-KW"/>
</dbReference>
<evidence type="ECO:0000256" key="4">
    <source>
        <dbReference type="ARBA" id="ARBA00048819"/>
    </source>
</evidence>
<keyword evidence="3 5" id="KW-0067">ATP-binding</keyword>
<evidence type="ECO:0000256" key="3">
    <source>
        <dbReference type="ARBA" id="ARBA00022840"/>
    </source>
</evidence>
<dbReference type="PANTHER" id="PTHR34595">
    <property type="entry name" value="BLR5612 PROTEIN"/>
    <property type="match status" value="1"/>
</dbReference>
<dbReference type="EMBL" id="SNVW01000005">
    <property type="protein sequence ID" value="TDN44300.1"/>
    <property type="molecule type" value="Genomic_DNA"/>
</dbReference>
<evidence type="ECO:0000256" key="5">
    <source>
        <dbReference type="HAMAP-Rule" id="MF_01609"/>
    </source>
</evidence>
<reference evidence="8 9" key="1">
    <citation type="submission" date="2019-03" db="EMBL/GenBank/DDBJ databases">
        <title>Genomic analyses of the natural microbiome of Caenorhabditis elegans.</title>
        <authorList>
            <person name="Samuel B."/>
        </authorList>
    </citation>
    <scope>NUCLEOTIDE SEQUENCE [LARGE SCALE GENOMIC DNA]</scope>
    <source>
        <strain evidence="8 9">JUb65</strain>
    </source>
</reference>
<feature type="domain" description="Circularly permuted ATP-grasp type 2" evidence="7">
    <location>
        <begin position="446"/>
        <end position="822"/>
    </location>
</feature>
<dbReference type="InterPro" id="IPR006336">
    <property type="entry name" value="GCS2"/>
</dbReference>
<feature type="compositionally biased region" description="Gly residues" evidence="6">
    <location>
        <begin position="847"/>
        <end position="874"/>
    </location>
</feature>
<dbReference type="InterPro" id="IPR011793">
    <property type="entry name" value="YbdK"/>
</dbReference>
<dbReference type="SUPFAM" id="SSF55931">
    <property type="entry name" value="Glutamine synthetase/guanido kinase"/>
    <property type="match status" value="1"/>
</dbReference>
<evidence type="ECO:0000256" key="1">
    <source>
        <dbReference type="ARBA" id="ARBA00022598"/>
    </source>
</evidence>
<evidence type="ECO:0000256" key="6">
    <source>
        <dbReference type="SAM" id="MobiDB-lite"/>
    </source>
</evidence>
<accession>A0A4R6DI73</accession>
<dbReference type="InterPro" id="IPR051680">
    <property type="entry name" value="ATP-dep_Glu-Cys_Ligase-2"/>
</dbReference>